<dbReference type="GO" id="GO:0005634">
    <property type="term" value="C:nucleus"/>
    <property type="evidence" value="ECO:0007669"/>
    <property type="project" value="UniProtKB-SubCell"/>
</dbReference>
<dbReference type="Proteomes" id="UP001408789">
    <property type="component" value="Unassembled WGS sequence"/>
</dbReference>
<dbReference type="EMBL" id="JBCNJP010016252">
    <property type="protein sequence ID" value="KAK9048065.1"/>
    <property type="molecule type" value="Genomic_DNA"/>
</dbReference>
<accession>A0AAP0C628</accession>
<evidence type="ECO:0000256" key="5">
    <source>
        <dbReference type="ARBA" id="ARBA00023163"/>
    </source>
</evidence>
<dbReference type="SMART" id="SM00717">
    <property type="entry name" value="SANT"/>
    <property type="match status" value="1"/>
</dbReference>
<evidence type="ECO:0000256" key="2">
    <source>
        <dbReference type="ARBA" id="ARBA00022737"/>
    </source>
</evidence>
<dbReference type="InterPro" id="IPR001005">
    <property type="entry name" value="SANT/Myb"/>
</dbReference>
<dbReference type="PROSITE" id="PS51294">
    <property type="entry name" value="HTH_MYB"/>
    <property type="match status" value="1"/>
</dbReference>
<keyword evidence="2" id="KW-0677">Repeat</keyword>
<keyword evidence="3" id="KW-0805">Transcription regulation</keyword>
<dbReference type="Gene3D" id="1.10.10.60">
    <property type="entry name" value="Homeodomain-like"/>
    <property type="match status" value="1"/>
</dbReference>
<gene>
    <name evidence="9" type="ORF">SSX86_032972</name>
</gene>
<organism evidence="9 10">
    <name type="scientific">Deinandra increscens subsp. villosa</name>
    <dbReference type="NCBI Taxonomy" id="3103831"/>
    <lineage>
        <taxon>Eukaryota</taxon>
        <taxon>Viridiplantae</taxon>
        <taxon>Streptophyta</taxon>
        <taxon>Embryophyta</taxon>
        <taxon>Tracheophyta</taxon>
        <taxon>Spermatophyta</taxon>
        <taxon>Magnoliopsida</taxon>
        <taxon>eudicotyledons</taxon>
        <taxon>Gunneridae</taxon>
        <taxon>Pentapetalae</taxon>
        <taxon>asterids</taxon>
        <taxon>campanulids</taxon>
        <taxon>Asterales</taxon>
        <taxon>Asteraceae</taxon>
        <taxon>Asteroideae</taxon>
        <taxon>Heliantheae alliance</taxon>
        <taxon>Madieae</taxon>
        <taxon>Madiinae</taxon>
        <taxon>Deinandra</taxon>
    </lineage>
</organism>
<dbReference type="InterPro" id="IPR009057">
    <property type="entry name" value="Homeodomain-like_sf"/>
</dbReference>
<evidence type="ECO:0000313" key="9">
    <source>
        <dbReference type="EMBL" id="KAK9048065.1"/>
    </source>
</evidence>
<evidence type="ECO:0000259" key="7">
    <source>
        <dbReference type="PROSITE" id="PS50090"/>
    </source>
</evidence>
<dbReference type="InterPro" id="IPR017930">
    <property type="entry name" value="Myb_dom"/>
</dbReference>
<comment type="caution">
    <text evidence="9">The sequence shown here is derived from an EMBL/GenBank/DDBJ whole genome shotgun (WGS) entry which is preliminary data.</text>
</comment>
<keyword evidence="4" id="KW-0238">DNA-binding</keyword>
<keyword evidence="5" id="KW-0804">Transcription</keyword>
<evidence type="ECO:0000259" key="8">
    <source>
        <dbReference type="PROSITE" id="PS51294"/>
    </source>
</evidence>
<proteinExistence type="predicted"/>
<dbReference type="GO" id="GO:0043565">
    <property type="term" value="F:sequence-specific DNA binding"/>
    <property type="evidence" value="ECO:0007669"/>
    <property type="project" value="InterPro"/>
</dbReference>
<comment type="subcellular location">
    <subcellularLocation>
        <location evidence="1">Nucleus</location>
    </subcellularLocation>
</comment>
<dbReference type="PROSITE" id="PS50090">
    <property type="entry name" value="MYB_LIKE"/>
    <property type="match status" value="1"/>
</dbReference>
<evidence type="ECO:0000256" key="6">
    <source>
        <dbReference type="ARBA" id="ARBA00023242"/>
    </source>
</evidence>
<dbReference type="PANTHER" id="PTHR45675">
    <property type="entry name" value="MYB TRANSCRIPTION FACTOR-RELATED-RELATED"/>
    <property type="match status" value="1"/>
</dbReference>
<keyword evidence="10" id="KW-1185">Reference proteome</keyword>
<dbReference type="PANTHER" id="PTHR45675:SF8">
    <property type="entry name" value="TRANSCRIPTION FACTOR MYB27"/>
    <property type="match status" value="1"/>
</dbReference>
<evidence type="ECO:0000256" key="3">
    <source>
        <dbReference type="ARBA" id="ARBA00023015"/>
    </source>
</evidence>
<sequence>MANRDARGLRGGPWHEEDDEILTTIVGPLSDKHWDALAKQSGLRSGKSCRLRWINYLQPNLKHGEVTQEEEAIILDLHKQWSSNTLDCWFIAHGKAFAPAVPVMTGLQQCNYEYDDP</sequence>
<dbReference type="Pfam" id="PF13921">
    <property type="entry name" value="Myb_DNA-bind_6"/>
    <property type="match status" value="1"/>
</dbReference>
<reference evidence="9 10" key="1">
    <citation type="submission" date="2024-04" db="EMBL/GenBank/DDBJ databases">
        <title>The reference genome of an endangered Asteraceae, Deinandra increscens subsp. villosa, native to the Central Coast of California.</title>
        <authorList>
            <person name="Guilliams M."/>
            <person name="Hasenstab-Lehman K."/>
            <person name="Meyer R."/>
            <person name="Mcevoy S."/>
        </authorList>
    </citation>
    <scope>NUCLEOTIDE SEQUENCE [LARGE SCALE GENOMIC DNA]</scope>
    <source>
        <tissue evidence="9">Leaf</tissue>
    </source>
</reference>
<name>A0AAP0C628_9ASTR</name>
<evidence type="ECO:0000313" key="10">
    <source>
        <dbReference type="Proteomes" id="UP001408789"/>
    </source>
</evidence>
<dbReference type="GO" id="GO:0003700">
    <property type="term" value="F:DNA-binding transcription factor activity"/>
    <property type="evidence" value="ECO:0007669"/>
    <property type="project" value="InterPro"/>
</dbReference>
<dbReference type="AlphaFoldDB" id="A0AAP0C628"/>
<protein>
    <submittedName>
        <fullName evidence="9">Uncharacterized protein</fullName>
    </submittedName>
</protein>
<dbReference type="SUPFAM" id="SSF46689">
    <property type="entry name" value="Homeodomain-like"/>
    <property type="match status" value="1"/>
</dbReference>
<keyword evidence="6" id="KW-0539">Nucleus</keyword>
<evidence type="ECO:0000256" key="1">
    <source>
        <dbReference type="ARBA" id="ARBA00004123"/>
    </source>
</evidence>
<feature type="domain" description="Myb-like" evidence="7">
    <location>
        <begin position="6"/>
        <end position="57"/>
    </location>
</feature>
<dbReference type="CDD" id="cd00167">
    <property type="entry name" value="SANT"/>
    <property type="match status" value="1"/>
</dbReference>
<dbReference type="InterPro" id="IPR044676">
    <property type="entry name" value="EOBI/EOBII-like_plant"/>
</dbReference>
<feature type="domain" description="HTH myb-type" evidence="8">
    <location>
        <begin position="6"/>
        <end position="61"/>
    </location>
</feature>
<evidence type="ECO:0000256" key="4">
    <source>
        <dbReference type="ARBA" id="ARBA00023125"/>
    </source>
</evidence>